<proteinExistence type="predicted"/>
<dbReference type="Pfam" id="PF00664">
    <property type="entry name" value="ABC_membrane"/>
    <property type="match status" value="1"/>
</dbReference>
<keyword evidence="6 7" id="KW-0472">Membrane</keyword>
<dbReference type="PROSITE" id="PS50929">
    <property type="entry name" value="ABC_TM1F"/>
    <property type="match status" value="1"/>
</dbReference>
<feature type="transmembrane region" description="Helical" evidence="7">
    <location>
        <begin position="233"/>
        <end position="252"/>
    </location>
</feature>
<evidence type="ECO:0000256" key="4">
    <source>
        <dbReference type="ARBA" id="ARBA00022840"/>
    </source>
</evidence>
<sequence>MEYLKAKDLPRNPRESANCVSFLCFCWVLPIFFKGRKRELAQDDLYEALPSHKSSVLGDRLSNAWSNELKKCQQNGKKPSLLRAILNVFGCHIMFTGLILACLEFFLRTTQPIFLGGLISYYSGTGSTLYHAYGYAAAVVLTSALNVIFSHPYLLGLLHLGMKIRVAVCSMIYRKALKLSKNALGDTTAGQVVNLISNDVARIDMSIMFLHYLWVGPLETVVVSYLMYREIGVSAFIGVAFLLAFIPLQAFLGKKTSVLRLKTALRTDERVRMMNEIIQGIQVIKMYAWEKPFGRMVAMSRKKEVKVIRYVSYIRGILLSFIMFTTRVSIFASLVAYALLGSVVTAEKAFVITAYYNILRQTMTVFFPQGIGQFVQCKSPAVGISN</sequence>
<keyword evidence="5 7" id="KW-1133">Transmembrane helix</keyword>
<evidence type="ECO:0000256" key="6">
    <source>
        <dbReference type="ARBA" id="ARBA00023136"/>
    </source>
</evidence>
<evidence type="ECO:0000313" key="9">
    <source>
        <dbReference type="EMBL" id="KAJ6635778.1"/>
    </source>
</evidence>
<dbReference type="AlphaFoldDB" id="A0A9Q0MPQ5"/>
<comment type="caution">
    <text evidence="9">The sequence shown here is derived from an EMBL/GenBank/DDBJ whole genome shotgun (WGS) entry which is preliminary data.</text>
</comment>
<keyword evidence="1" id="KW-0813">Transport</keyword>
<dbReference type="Gene3D" id="1.20.1560.10">
    <property type="entry name" value="ABC transporter type 1, transmembrane domain"/>
    <property type="match status" value="1"/>
</dbReference>
<feature type="transmembrane region" description="Helical" evidence="7">
    <location>
        <begin position="307"/>
        <end position="324"/>
    </location>
</feature>
<dbReference type="SUPFAM" id="SSF90123">
    <property type="entry name" value="ABC transporter transmembrane region"/>
    <property type="match status" value="1"/>
</dbReference>
<evidence type="ECO:0000256" key="5">
    <source>
        <dbReference type="ARBA" id="ARBA00022989"/>
    </source>
</evidence>
<dbReference type="GO" id="GO:0140359">
    <property type="term" value="F:ABC-type transporter activity"/>
    <property type="evidence" value="ECO:0007669"/>
    <property type="project" value="InterPro"/>
</dbReference>
<evidence type="ECO:0000256" key="3">
    <source>
        <dbReference type="ARBA" id="ARBA00022741"/>
    </source>
</evidence>
<keyword evidence="3" id="KW-0547">Nucleotide-binding</keyword>
<evidence type="ECO:0000259" key="8">
    <source>
        <dbReference type="PROSITE" id="PS50929"/>
    </source>
</evidence>
<dbReference type="InterPro" id="IPR050173">
    <property type="entry name" value="ABC_transporter_C-like"/>
</dbReference>
<evidence type="ECO:0000256" key="7">
    <source>
        <dbReference type="SAM" id="Phobius"/>
    </source>
</evidence>
<dbReference type="InterPro" id="IPR011527">
    <property type="entry name" value="ABC1_TM_dom"/>
</dbReference>
<dbReference type="Proteomes" id="UP001151699">
    <property type="component" value="Chromosome C"/>
</dbReference>
<accession>A0A9Q0MPQ5</accession>
<reference evidence="9" key="1">
    <citation type="submission" date="2022-07" db="EMBL/GenBank/DDBJ databases">
        <authorList>
            <person name="Trinca V."/>
            <person name="Uliana J.V.C."/>
            <person name="Torres T.T."/>
            <person name="Ward R.J."/>
            <person name="Monesi N."/>
        </authorList>
    </citation>
    <scope>NUCLEOTIDE SEQUENCE</scope>
    <source>
        <strain evidence="9">HSMRA1968</strain>
        <tissue evidence="9">Whole embryos</tissue>
    </source>
</reference>
<feature type="transmembrane region" description="Helical" evidence="7">
    <location>
        <begin position="330"/>
        <end position="356"/>
    </location>
</feature>
<name>A0A9Q0MPQ5_9DIPT</name>
<protein>
    <submittedName>
        <fullName evidence="9">Multidrug resistance-associated protein lethal</fullName>
    </submittedName>
</protein>
<dbReference type="EMBL" id="WJQU01000004">
    <property type="protein sequence ID" value="KAJ6635778.1"/>
    <property type="molecule type" value="Genomic_DNA"/>
</dbReference>
<feature type="transmembrane region" description="Helical" evidence="7">
    <location>
        <begin position="209"/>
        <end position="227"/>
    </location>
</feature>
<keyword evidence="2 7" id="KW-0812">Transmembrane</keyword>
<keyword evidence="10" id="KW-1185">Reference proteome</keyword>
<gene>
    <name evidence="9" type="ORF">Bhyg_14364</name>
</gene>
<evidence type="ECO:0000313" key="10">
    <source>
        <dbReference type="Proteomes" id="UP001151699"/>
    </source>
</evidence>
<dbReference type="InterPro" id="IPR036640">
    <property type="entry name" value="ABC1_TM_sf"/>
</dbReference>
<dbReference type="PANTHER" id="PTHR24223:SF448">
    <property type="entry name" value="FI20146P1-RELATED"/>
    <property type="match status" value="1"/>
</dbReference>
<dbReference type="GO" id="GO:0016020">
    <property type="term" value="C:membrane"/>
    <property type="evidence" value="ECO:0007669"/>
    <property type="project" value="InterPro"/>
</dbReference>
<dbReference type="OrthoDB" id="6500128at2759"/>
<keyword evidence="4" id="KW-0067">ATP-binding</keyword>
<dbReference type="FunFam" id="1.20.1560.10:FF:000026">
    <property type="entry name" value="Multidrug resistance-associated protein lethal(2)03659"/>
    <property type="match status" value="1"/>
</dbReference>
<feature type="transmembrane region" description="Helical" evidence="7">
    <location>
        <begin position="132"/>
        <end position="155"/>
    </location>
</feature>
<dbReference type="PANTHER" id="PTHR24223">
    <property type="entry name" value="ATP-BINDING CASSETTE SUB-FAMILY C"/>
    <property type="match status" value="1"/>
</dbReference>
<organism evidence="9 10">
    <name type="scientific">Pseudolycoriella hygida</name>
    <dbReference type="NCBI Taxonomy" id="35572"/>
    <lineage>
        <taxon>Eukaryota</taxon>
        <taxon>Metazoa</taxon>
        <taxon>Ecdysozoa</taxon>
        <taxon>Arthropoda</taxon>
        <taxon>Hexapoda</taxon>
        <taxon>Insecta</taxon>
        <taxon>Pterygota</taxon>
        <taxon>Neoptera</taxon>
        <taxon>Endopterygota</taxon>
        <taxon>Diptera</taxon>
        <taxon>Nematocera</taxon>
        <taxon>Sciaroidea</taxon>
        <taxon>Sciaridae</taxon>
        <taxon>Pseudolycoriella</taxon>
    </lineage>
</organism>
<evidence type="ECO:0000256" key="2">
    <source>
        <dbReference type="ARBA" id="ARBA00022692"/>
    </source>
</evidence>
<evidence type="ECO:0000256" key="1">
    <source>
        <dbReference type="ARBA" id="ARBA00022448"/>
    </source>
</evidence>
<feature type="domain" description="ABC transmembrane type-1" evidence="8">
    <location>
        <begin position="95"/>
        <end position="369"/>
    </location>
</feature>
<feature type="transmembrane region" description="Helical" evidence="7">
    <location>
        <begin position="84"/>
        <end position="107"/>
    </location>
</feature>
<dbReference type="GO" id="GO:0005524">
    <property type="term" value="F:ATP binding"/>
    <property type="evidence" value="ECO:0007669"/>
    <property type="project" value="UniProtKB-KW"/>
</dbReference>